<proteinExistence type="predicted"/>
<comment type="caution">
    <text evidence="1">The sequence shown here is derived from an EMBL/GenBank/DDBJ whole genome shotgun (WGS) entry which is preliminary data.</text>
</comment>
<dbReference type="Proteomes" id="UP000006468">
    <property type="component" value="Chromosome"/>
</dbReference>
<dbReference type="EMBL" id="ADTV01000067">
    <property type="protein sequence ID" value="EFG82868.1"/>
    <property type="molecule type" value="Genomic_DNA"/>
</dbReference>
<accession>D5QJ46</accession>
<protein>
    <submittedName>
        <fullName evidence="1">Uncharacterized protein</fullName>
    </submittedName>
</protein>
<dbReference type="AlphaFoldDB" id="D5QJ46"/>
<sequence length="186" mass="19543">MTACEIFTPWAVRPFPPGRTSRLARWPRARHCWGITLLETGYLMTKPLRIAASALVLSGLLATGTQALAAPAAATAPAPEATQAAHPVADFLGPWSSLGLAPLTITAGKASGGVTPLELKLPAPLEKLTGLVGRTFILRQVDGTTLHSVNDDPEVSFTLTSQNSALLKMKGKKAGQVMNLPLSRAD</sequence>
<evidence type="ECO:0000313" key="2">
    <source>
        <dbReference type="Proteomes" id="UP000006468"/>
    </source>
</evidence>
<reference evidence="1 2" key="1">
    <citation type="journal article" date="2010" name="J. Bacteriol.">
        <title>Genome sequence of a cellulose-producing bacterium, Gluconacetobacter hansenii ATCC 23769.</title>
        <authorList>
            <person name="Iyer P.R."/>
            <person name="Geib S.M."/>
            <person name="Catchmark J."/>
            <person name="Kao T.H."/>
            <person name="Tien M."/>
        </authorList>
    </citation>
    <scope>NUCLEOTIDE SEQUENCE [LARGE SCALE GENOMIC DNA]</scope>
    <source>
        <strain evidence="1 2">ATCC 23769</strain>
    </source>
</reference>
<name>D5QJ46_NOVHA</name>
<evidence type="ECO:0000313" key="1">
    <source>
        <dbReference type="EMBL" id="EFG82868.1"/>
    </source>
</evidence>
<organism evidence="1 2">
    <name type="scientific">Novacetimonas hansenii ATCC 23769</name>
    <dbReference type="NCBI Taxonomy" id="714995"/>
    <lineage>
        <taxon>Bacteria</taxon>
        <taxon>Pseudomonadati</taxon>
        <taxon>Pseudomonadota</taxon>
        <taxon>Alphaproteobacteria</taxon>
        <taxon>Acetobacterales</taxon>
        <taxon>Acetobacteraceae</taxon>
        <taxon>Novacetimonas</taxon>
    </lineage>
</organism>
<dbReference type="HOGENOM" id="CLU_124912_0_0_5"/>
<gene>
    <name evidence="1" type="ORF">GXY_15897</name>
</gene>